<proteinExistence type="predicted"/>
<evidence type="ECO:0000313" key="3">
    <source>
        <dbReference type="Proteomes" id="UP001162029"/>
    </source>
</evidence>
<feature type="compositionally biased region" description="Low complexity" evidence="1">
    <location>
        <begin position="31"/>
        <end position="40"/>
    </location>
</feature>
<dbReference type="AlphaFoldDB" id="A0AAV0UF04"/>
<dbReference type="EMBL" id="CANTFM010000998">
    <property type="protein sequence ID" value="CAI5733449.1"/>
    <property type="molecule type" value="Genomic_DNA"/>
</dbReference>
<reference evidence="2" key="1">
    <citation type="submission" date="2022-12" db="EMBL/GenBank/DDBJ databases">
        <authorList>
            <person name="Webb A."/>
        </authorList>
    </citation>
    <scope>NUCLEOTIDE SEQUENCE</scope>
    <source>
        <strain evidence="2">Pd1</strain>
    </source>
</reference>
<gene>
    <name evidence="2" type="ORF">PDE001_LOCUS5401</name>
</gene>
<evidence type="ECO:0000256" key="1">
    <source>
        <dbReference type="SAM" id="MobiDB-lite"/>
    </source>
</evidence>
<name>A0AAV0UF04_9STRA</name>
<comment type="caution">
    <text evidence="2">The sequence shown here is derived from an EMBL/GenBank/DDBJ whole genome shotgun (WGS) entry which is preliminary data.</text>
</comment>
<feature type="compositionally biased region" description="Basic and acidic residues" evidence="1">
    <location>
        <begin position="103"/>
        <end position="113"/>
    </location>
</feature>
<feature type="region of interest" description="Disordered" evidence="1">
    <location>
        <begin position="23"/>
        <end position="42"/>
    </location>
</feature>
<sequence>MTLSSEFYRNIWGPTDEEEAALRRRARSRRVSSSPASVTSRRFKKRVATGPLVDIAQVAHVVTTISDFRADYGEDMKKMRLMNVWDDRSLALGLEPEASSFEKSTDINVKSERGPSTADTEPEDIMSPIHSRADRITELSCEDSDAEGSSFGSSLVNKLRPGQLERANTPEIVLPSTVKKSGTRDKVRKEQNLNNLPVSPPSSHNGSVIFSAVFSEQRDWSWSAKFLLGIHEPIRHALYVMDRFLEQSQSQSKPEASHTLALETHVAEFFLWFKTYFVEYLQCQHEVKASVLLPLLNLPASTKQQVLDVYQDISRMLAQVQQLERALCVSGACNASSWLLRLQVLQTEIRQLNRTLHAALNMEEETLHPAMGAAFTERAFHSHIMPRIFRAIRAKRVVVPWIVERSKIWGGESEQLSIQGMLPFSAKFMYRKIWRPYFMSNVAVAMKNLNEFVGSSGSNSTTSTTSTYSDRHGEMCLIM</sequence>
<organism evidence="2 3">
    <name type="scientific">Peronospora destructor</name>
    <dbReference type="NCBI Taxonomy" id="86335"/>
    <lineage>
        <taxon>Eukaryota</taxon>
        <taxon>Sar</taxon>
        <taxon>Stramenopiles</taxon>
        <taxon>Oomycota</taxon>
        <taxon>Peronosporomycetes</taxon>
        <taxon>Peronosporales</taxon>
        <taxon>Peronosporaceae</taxon>
        <taxon>Peronospora</taxon>
    </lineage>
</organism>
<keyword evidence="3" id="KW-1185">Reference proteome</keyword>
<feature type="region of interest" description="Disordered" evidence="1">
    <location>
        <begin position="101"/>
        <end position="129"/>
    </location>
</feature>
<dbReference type="Proteomes" id="UP001162029">
    <property type="component" value="Unassembled WGS sequence"/>
</dbReference>
<accession>A0AAV0UF04</accession>
<protein>
    <submittedName>
        <fullName evidence="2">Uncharacterized protein</fullName>
    </submittedName>
</protein>
<evidence type="ECO:0000313" key="2">
    <source>
        <dbReference type="EMBL" id="CAI5733449.1"/>
    </source>
</evidence>